<evidence type="ECO:0000256" key="10">
    <source>
        <dbReference type="ARBA" id="ARBA00023284"/>
    </source>
</evidence>
<dbReference type="FunFam" id="3.40.30.10:FF:000303">
    <property type="entry name" value="Protein disulfide-isomerase"/>
    <property type="match status" value="1"/>
</dbReference>
<dbReference type="FunFam" id="3.40.30.10:FF:000077">
    <property type="entry name" value="Protein disulfide-isomerase"/>
    <property type="match status" value="1"/>
</dbReference>
<keyword evidence="7" id="KW-0256">Endoplasmic reticulum</keyword>
<dbReference type="PROSITE" id="PS51352">
    <property type="entry name" value="THIOREDOXIN_2"/>
    <property type="match status" value="1"/>
</dbReference>
<dbReference type="SUPFAM" id="SSF52833">
    <property type="entry name" value="Thioredoxin-like"/>
    <property type="match status" value="3"/>
</dbReference>
<dbReference type="NCBIfam" id="TIGR01126">
    <property type="entry name" value="pdi_dom"/>
    <property type="match status" value="1"/>
</dbReference>
<evidence type="ECO:0000256" key="3">
    <source>
        <dbReference type="ARBA" id="ARBA00006347"/>
    </source>
</evidence>
<evidence type="ECO:0000256" key="2">
    <source>
        <dbReference type="ARBA" id="ARBA00004319"/>
    </source>
</evidence>
<dbReference type="GO" id="GO:0003756">
    <property type="term" value="F:protein disulfide isomerase activity"/>
    <property type="evidence" value="ECO:0007669"/>
    <property type="project" value="UniProtKB-EC"/>
</dbReference>
<gene>
    <name evidence="13" type="primary">PDIA3</name>
    <name evidence="13" type="ORF">Anas_04530</name>
</gene>
<dbReference type="Proteomes" id="UP000326759">
    <property type="component" value="Unassembled WGS sequence"/>
</dbReference>
<keyword evidence="5" id="KW-0732">Signal</keyword>
<dbReference type="PANTHER" id="PTHR18929">
    <property type="entry name" value="PROTEIN DISULFIDE ISOMERASE"/>
    <property type="match status" value="1"/>
</dbReference>
<comment type="subcellular location">
    <subcellularLocation>
        <location evidence="2">Endoplasmic reticulum lumen</location>
    </subcellularLocation>
</comment>
<dbReference type="PANTHER" id="PTHR18929:SF132">
    <property type="entry name" value="PROTEIN DISULFIDE-ISOMERASE A3"/>
    <property type="match status" value="1"/>
</dbReference>
<evidence type="ECO:0000256" key="4">
    <source>
        <dbReference type="ARBA" id="ARBA00012723"/>
    </source>
</evidence>
<dbReference type="EC" id="5.3.4.1" evidence="4"/>
<evidence type="ECO:0000259" key="12">
    <source>
        <dbReference type="PROSITE" id="PS51352"/>
    </source>
</evidence>
<dbReference type="GO" id="GO:0034976">
    <property type="term" value="P:response to endoplasmic reticulum stress"/>
    <property type="evidence" value="ECO:0007669"/>
    <property type="project" value="TreeGrafter"/>
</dbReference>
<organism evidence="13 14">
    <name type="scientific">Armadillidium nasatum</name>
    <dbReference type="NCBI Taxonomy" id="96803"/>
    <lineage>
        <taxon>Eukaryota</taxon>
        <taxon>Metazoa</taxon>
        <taxon>Ecdysozoa</taxon>
        <taxon>Arthropoda</taxon>
        <taxon>Crustacea</taxon>
        <taxon>Multicrustacea</taxon>
        <taxon>Malacostraca</taxon>
        <taxon>Eumalacostraca</taxon>
        <taxon>Peracarida</taxon>
        <taxon>Isopoda</taxon>
        <taxon>Oniscidea</taxon>
        <taxon>Crinocheta</taxon>
        <taxon>Armadillidiidae</taxon>
        <taxon>Armadillidium</taxon>
    </lineage>
</organism>
<comment type="catalytic activity">
    <reaction evidence="1">
        <text>Catalyzes the rearrangement of -S-S- bonds in proteins.</text>
        <dbReference type="EC" id="5.3.4.1"/>
    </reaction>
</comment>
<sequence length="364" mass="41122">MRSQVGPVSKDLSSIEEAEKFLSKNEVAVVYFGEGSLKDAFMKVADKLRETVRFGHSTSSDVDKKYGHKDAVVLFRSPLLANKFEPSNVVYSGSDDKSKIEEFIKENYHGLVGHRTPDSVQDFKNPLVVAYYNVDYVKNPKGTNYWRNRILKVAQSFKDDFTFAVASKDDFQHEINEFGIDFVPGDKPVVCARNAKDKKFVMKDEFTMENFEVFLEQLKGDELEAYIKSEPVPDNEGAGVKVAVAKNFDELVTDSGRDALVEFYAPWCGHCKKLAPIYDELGEKLKDEDVDIIKMDATANDVPSSYDVRGFPTLFWKPKSGSPVSYNGGRELDDFVKYIAKHSTDELKGYDRKGNPKEEGKTEL</sequence>
<dbReference type="Gene3D" id="3.40.30.10">
    <property type="entry name" value="Glutaredoxin"/>
    <property type="match status" value="3"/>
</dbReference>
<dbReference type="InterPro" id="IPR013766">
    <property type="entry name" value="Thioredoxin_domain"/>
</dbReference>
<dbReference type="GO" id="GO:0006457">
    <property type="term" value="P:protein folding"/>
    <property type="evidence" value="ECO:0007669"/>
    <property type="project" value="TreeGrafter"/>
</dbReference>
<accession>A0A5N5SIZ6</accession>
<dbReference type="FunFam" id="3.40.30.10:FF:000045">
    <property type="entry name" value="Disulfide-isomerase A3"/>
    <property type="match status" value="1"/>
</dbReference>
<evidence type="ECO:0000256" key="6">
    <source>
        <dbReference type="ARBA" id="ARBA00022737"/>
    </source>
</evidence>
<reference evidence="13 14" key="1">
    <citation type="journal article" date="2019" name="PLoS Biol.">
        <title>Sex chromosomes control vertical transmission of feminizing Wolbachia symbionts in an isopod.</title>
        <authorList>
            <person name="Becking T."/>
            <person name="Chebbi M.A."/>
            <person name="Giraud I."/>
            <person name="Moumen B."/>
            <person name="Laverre T."/>
            <person name="Caubet Y."/>
            <person name="Peccoud J."/>
            <person name="Gilbert C."/>
            <person name="Cordaux R."/>
        </authorList>
    </citation>
    <scope>NUCLEOTIDE SEQUENCE [LARGE SCALE GENOMIC DNA]</scope>
    <source>
        <strain evidence="13">ANa2</strain>
        <tissue evidence="13">Whole body excluding digestive tract and cuticle</tissue>
    </source>
</reference>
<dbReference type="Pfam" id="PF13848">
    <property type="entry name" value="Thioredoxin_6"/>
    <property type="match status" value="1"/>
</dbReference>
<evidence type="ECO:0000256" key="11">
    <source>
        <dbReference type="RuleBase" id="RU004208"/>
    </source>
</evidence>
<evidence type="ECO:0000256" key="1">
    <source>
        <dbReference type="ARBA" id="ARBA00001182"/>
    </source>
</evidence>
<proteinExistence type="inferred from homology"/>
<evidence type="ECO:0000256" key="5">
    <source>
        <dbReference type="ARBA" id="ARBA00022729"/>
    </source>
</evidence>
<dbReference type="CDD" id="cd02995">
    <property type="entry name" value="PDI_a_PDI_a'_C"/>
    <property type="match status" value="1"/>
</dbReference>
<dbReference type="PROSITE" id="PS00194">
    <property type="entry name" value="THIOREDOXIN_1"/>
    <property type="match status" value="1"/>
</dbReference>
<evidence type="ECO:0000313" key="14">
    <source>
        <dbReference type="Proteomes" id="UP000326759"/>
    </source>
</evidence>
<dbReference type="InterPro" id="IPR005788">
    <property type="entry name" value="PDI_thioredoxin-like_dom"/>
</dbReference>
<dbReference type="PRINTS" id="PR00421">
    <property type="entry name" value="THIOREDOXIN"/>
</dbReference>
<dbReference type="AlphaFoldDB" id="A0A5N5SIZ6"/>
<dbReference type="Pfam" id="PF00085">
    <property type="entry name" value="Thioredoxin"/>
    <property type="match status" value="1"/>
</dbReference>
<dbReference type="InterPro" id="IPR036249">
    <property type="entry name" value="Thioredoxin-like_sf"/>
</dbReference>
<keyword evidence="8" id="KW-1015">Disulfide bond</keyword>
<feature type="domain" description="Thioredoxin" evidence="12">
    <location>
        <begin position="217"/>
        <end position="344"/>
    </location>
</feature>
<evidence type="ECO:0000313" key="13">
    <source>
        <dbReference type="EMBL" id="KAB7493678.1"/>
    </source>
</evidence>
<evidence type="ECO:0000256" key="7">
    <source>
        <dbReference type="ARBA" id="ARBA00022824"/>
    </source>
</evidence>
<keyword evidence="6" id="KW-0677">Repeat</keyword>
<dbReference type="GO" id="GO:0005788">
    <property type="term" value="C:endoplasmic reticulum lumen"/>
    <property type="evidence" value="ECO:0007669"/>
    <property type="project" value="UniProtKB-SubCell"/>
</dbReference>
<dbReference type="CDD" id="cd03073">
    <property type="entry name" value="PDI_b'_ERp72_ERp57"/>
    <property type="match status" value="1"/>
</dbReference>
<dbReference type="EMBL" id="SEYY01025095">
    <property type="protein sequence ID" value="KAB7493678.1"/>
    <property type="molecule type" value="Genomic_DNA"/>
</dbReference>
<comment type="similarity">
    <text evidence="3 11">Belongs to the protein disulfide isomerase family.</text>
</comment>
<keyword evidence="14" id="KW-1185">Reference proteome</keyword>
<evidence type="ECO:0000256" key="9">
    <source>
        <dbReference type="ARBA" id="ARBA00023235"/>
    </source>
</evidence>
<name>A0A5N5SIZ6_9CRUS</name>
<comment type="caution">
    <text evidence="13">The sequence shown here is derived from an EMBL/GenBank/DDBJ whole genome shotgun (WGS) entry which is preliminary data.</text>
</comment>
<keyword evidence="9 13" id="KW-0413">Isomerase</keyword>
<dbReference type="InterPro" id="IPR017937">
    <property type="entry name" value="Thioredoxin_CS"/>
</dbReference>
<protein>
    <recommendedName>
        <fullName evidence="4">protein disulfide-isomerase</fullName>
        <ecNumber evidence="4">5.3.4.1</ecNumber>
    </recommendedName>
</protein>
<dbReference type="OrthoDB" id="427280at2759"/>
<evidence type="ECO:0000256" key="8">
    <source>
        <dbReference type="ARBA" id="ARBA00023157"/>
    </source>
</evidence>
<keyword evidence="10" id="KW-0676">Redox-active center</keyword>